<dbReference type="Proteomes" id="UP001596154">
    <property type="component" value="Unassembled WGS sequence"/>
</dbReference>
<dbReference type="InterPro" id="IPR039708">
    <property type="entry name" value="MT1774/Rv1733c-like"/>
</dbReference>
<sequence length="193" mass="21250">MAASRYGRVWLWRWRRNPLRRRSDIVEAWVVLAAWVVALVGGLLAGLAAADSVERSAERQRLERRQVTARLVEDVKDRSTAREAADHRVWATVRWTAPDGSTHTDEARVAPTATAGSAVTVWTDPKGEITAEPLTDVETRLHAVSGGILAAACAGGLALGAARTVRLGLDRHRMAQWTAEWARIDTRRGWKTG</sequence>
<dbReference type="PANTHER" id="PTHR42305:SF1">
    <property type="entry name" value="MEMBRANE PROTEIN RV1733C-RELATED"/>
    <property type="match status" value="1"/>
</dbReference>
<organism evidence="1 2">
    <name type="scientific">Streptomyces bullii</name>
    <dbReference type="NCBI Taxonomy" id="349910"/>
    <lineage>
        <taxon>Bacteria</taxon>
        <taxon>Bacillati</taxon>
        <taxon>Actinomycetota</taxon>
        <taxon>Actinomycetes</taxon>
        <taxon>Kitasatosporales</taxon>
        <taxon>Streptomycetaceae</taxon>
        <taxon>Streptomyces</taxon>
    </lineage>
</organism>
<dbReference type="RefSeq" id="WP_381026023.1">
    <property type="nucleotide sequence ID" value="NZ_JBHSNY010000009.1"/>
</dbReference>
<keyword evidence="2" id="KW-1185">Reference proteome</keyword>
<proteinExistence type="predicted"/>
<evidence type="ECO:0000313" key="1">
    <source>
        <dbReference type="EMBL" id="MFC5637110.1"/>
    </source>
</evidence>
<evidence type="ECO:0000313" key="2">
    <source>
        <dbReference type="Proteomes" id="UP001596154"/>
    </source>
</evidence>
<comment type="caution">
    <text evidence="1">The sequence shown here is derived from an EMBL/GenBank/DDBJ whole genome shotgun (WGS) entry which is preliminary data.</text>
</comment>
<name>A0ABW0UU66_9ACTN</name>
<protein>
    <submittedName>
        <fullName evidence="1">Uncharacterized protein</fullName>
    </submittedName>
</protein>
<reference evidence="2" key="1">
    <citation type="journal article" date="2019" name="Int. J. Syst. Evol. Microbiol.">
        <title>The Global Catalogue of Microorganisms (GCM) 10K type strain sequencing project: providing services to taxonomists for standard genome sequencing and annotation.</title>
        <authorList>
            <consortium name="The Broad Institute Genomics Platform"/>
            <consortium name="The Broad Institute Genome Sequencing Center for Infectious Disease"/>
            <person name="Wu L."/>
            <person name="Ma J."/>
        </authorList>
    </citation>
    <scope>NUCLEOTIDE SEQUENCE [LARGE SCALE GENOMIC DNA]</scope>
    <source>
        <strain evidence="2">CGMCC 4.7248</strain>
    </source>
</reference>
<dbReference type="EMBL" id="JBHSNY010000009">
    <property type="protein sequence ID" value="MFC5637110.1"/>
    <property type="molecule type" value="Genomic_DNA"/>
</dbReference>
<gene>
    <name evidence="1" type="ORF">ACFPZJ_25555</name>
</gene>
<dbReference type="PANTHER" id="PTHR42305">
    <property type="entry name" value="MEMBRANE PROTEIN RV1733C-RELATED"/>
    <property type="match status" value="1"/>
</dbReference>
<accession>A0ABW0UU66</accession>